<dbReference type="Gene3D" id="1.10.260.40">
    <property type="entry name" value="lambda repressor-like DNA-binding domains"/>
    <property type="match status" value="1"/>
</dbReference>
<name>A0A917CP69_9GAMM</name>
<dbReference type="PANTHER" id="PTHR36511">
    <property type="entry name" value="MERR FAMILY BACTERIAL REGULATORY PROTEIN"/>
    <property type="match status" value="1"/>
</dbReference>
<evidence type="ECO:0000256" key="1">
    <source>
        <dbReference type="ARBA" id="ARBA00023015"/>
    </source>
</evidence>
<accession>A0A917CP69</accession>
<reference evidence="5" key="2">
    <citation type="submission" date="2020-09" db="EMBL/GenBank/DDBJ databases">
        <authorList>
            <person name="Sun Q."/>
            <person name="Zhou Y."/>
        </authorList>
    </citation>
    <scope>NUCLEOTIDE SEQUENCE</scope>
    <source>
        <strain evidence="5">CGMCC 1.12181</strain>
    </source>
</reference>
<protein>
    <submittedName>
        <fullName evidence="5">Transcriptional regulator</fullName>
    </submittedName>
</protein>
<evidence type="ECO:0000256" key="3">
    <source>
        <dbReference type="ARBA" id="ARBA00023163"/>
    </source>
</evidence>
<gene>
    <name evidence="5" type="ORF">GCM10011365_12320</name>
</gene>
<dbReference type="RefSeq" id="WP_188364831.1">
    <property type="nucleotide sequence ID" value="NZ_BAABJF010000015.1"/>
</dbReference>
<evidence type="ECO:0000256" key="2">
    <source>
        <dbReference type="ARBA" id="ARBA00023125"/>
    </source>
</evidence>
<dbReference type="Proteomes" id="UP000605253">
    <property type="component" value="Unassembled WGS sequence"/>
</dbReference>
<dbReference type="InterPro" id="IPR052359">
    <property type="entry name" value="HTH-type_reg/antitoxin"/>
</dbReference>
<dbReference type="InterPro" id="IPR001387">
    <property type="entry name" value="Cro/C1-type_HTH"/>
</dbReference>
<evidence type="ECO:0000313" key="6">
    <source>
        <dbReference type="Proteomes" id="UP000605253"/>
    </source>
</evidence>
<evidence type="ECO:0000313" key="5">
    <source>
        <dbReference type="EMBL" id="GGF92626.1"/>
    </source>
</evidence>
<dbReference type="CDD" id="cd00093">
    <property type="entry name" value="HTH_XRE"/>
    <property type="match status" value="1"/>
</dbReference>
<reference evidence="5" key="1">
    <citation type="journal article" date="2014" name="Int. J. Syst. Evol. Microbiol.">
        <title>Complete genome sequence of Corynebacterium casei LMG S-19264T (=DSM 44701T), isolated from a smear-ripened cheese.</title>
        <authorList>
            <consortium name="US DOE Joint Genome Institute (JGI-PGF)"/>
            <person name="Walter F."/>
            <person name="Albersmeier A."/>
            <person name="Kalinowski J."/>
            <person name="Ruckert C."/>
        </authorList>
    </citation>
    <scope>NUCLEOTIDE SEQUENCE</scope>
    <source>
        <strain evidence="5">CGMCC 1.12181</strain>
    </source>
</reference>
<keyword evidence="3" id="KW-0804">Transcription</keyword>
<keyword evidence="1" id="KW-0805">Transcription regulation</keyword>
<sequence length="104" mass="11342">MINKKDIFDMVTAAENDADQALPGLTQSLNEALAGEGVVHTPEQILLKKVRRKLGMNQIDFAELINTPVGTLRDWEQGRIPPSGAAITLAEILLMHPDLAKEIA</sequence>
<dbReference type="Pfam" id="PF01381">
    <property type="entry name" value="HTH_3"/>
    <property type="match status" value="1"/>
</dbReference>
<dbReference type="InterPro" id="IPR010982">
    <property type="entry name" value="Lambda_DNA-bd_dom_sf"/>
</dbReference>
<dbReference type="PANTHER" id="PTHR36511:SF4">
    <property type="entry name" value="ANTITOXIN MQSA"/>
    <property type="match status" value="1"/>
</dbReference>
<proteinExistence type="predicted"/>
<evidence type="ECO:0000259" key="4">
    <source>
        <dbReference type="PROSITE" id="PS50943"/>
    </source>
</evidence>
<keyword evidence="2" id="KW-0238">DNA-binding</keyword>
<comment type="caution">
    <text evidence="5">The sequence shown here is derived from an EMBL/GenBank/DDBJ whole genome shotgun (WGS) entry which is preliminary data.</text>
</comment>
<keyword evidence="6" id="KW-1185">Reference proteome</keyword>
<dbReference type="EMBL" id="BMEO01000004">
    <property type="protein sequence ID" value="GGF92626.1"/>
    <property type="molecule type" value="Genomic_DNA"/>
</dbReference>
<dbReference type="GO" id="GO:0003677">
    <property type="term" value="F:DNA binding"/>
    <property type="evidence" value="ECO:0007669"/>
    <property type="project" value="UniProtKB-KW"/>
</dbReference>
<dbReference type="SMART" id="SM00530">
    <property type="entry name" value="HTH_XRE"/>
    <property type="match status" value="1"/>
</dbReference>
<dbReference type="AlphaFoldDB" id="A0A917CP69"/>
<dbReference type="SUPFAM" id="SSF47413">
    <property type="entry name" value="lambda repressor-like DNA-binding domains"/>
    <property type="match status" value="1"/>
</dbReference>
<organism evidence="5 6">
    <name type="scientific">Marinicella pacifica</name>
    <dbReference type="NCBI Taxonomy" id="1171543"/>
    <lineage>
        <taxon>Bacteria</taxon>
        <taxon>Pseudomonadati</taxon>
        <taxon>Pseudomonadota</taxon>
        <taxon>Gammaproteobacteria</taxon>
        <taxon>Lysobacterales</taxon>
        <taxon>Marinicellaceae</taxon>
        <taxon>Marinicella</taxon>
    </lineage>
</organism>
<feature type="domain" description="HTH cro/C1-type" evidence="4">
    <location>
        <begin position="47"/>
        <end position="100"/>
    </location>
</feature>
<dbReference type="PROSITE" id="PS50943">
    <property type="entry name" value="HTH_CROC1"/>
    <property type="match status" value="1"/>
</dbReference>